<dbReference type="EMBL" id="LNGF01000004">
    <property type="protein sequence ID" value="KYC48507.1"/>
    <property type="molecule type" value="Genomic_DNA"/>
</dbReference>
<evidence type="ECO:0000313" key="1">
    <source>
        <dbReference type="EMBL" id="KYC45099.1"/>
    </source>
</evidence>
<dbReference type="AlphaFoldDB" id="A0A150IXD6"/>
<sequence>MTLDRKLKFTQVIMNSWLYGVESTANVFFDRPKLFYRKWGTIAIRPFIESWGDLGMEFQKGLSPYNTVKMFIDALVTAQFFNRDDFEFGGDDKKFAFKAIQCPYKTHCKKLITEKKEIACLRAITLLGALEYNIEGESLKYQYNFEFNEDAPCNVSFERFKD</sequence>
<evidence type="ECO:0000313" key="4">
    <source>
        <dbReference type="Proteomes" id="UP000091929"/>
    </source>
</evidence>
<dbReference type="EMBL" id="LNGE01000030">
    <property type="protein sequence ID" value="KYC45099.1"/>
    <property type="molecule type" value="Genomic_DNA"/>
</dbReference>
<accession>A0A150IJD4</accession>
<dbReference type="Proteomes" id="UP000091929">
    <property type="component" value="Unassembled WGS sequence"/>
</dbReference>
<accession>A0A150IXD6</accession>
<evidence type="ECO:0000313" key="5">
    <source>
        <dbReference type="Proteomes" id="UP000092401"/>
    </source>
</evidence>
<gene>
    <name evidence="1" type="ORF">APG10_01151</name>
    <name evidence="2" type="ORF">APG11_00314</name>
    <name evidence="3" type="ORF">APG12_01313</name>
</gene>
<comment type="caution">
    <text evidence="3">The sequence shown here is derived from an EMBL/GenBank/DDBJ whole genome shotgun (WGS) entry which is preliminary data.</text>
</comment>
<organism evidence="3 6">
    <name type="scientific">Candidatus Methanofastidiosum methylothiophilum</name>
    <dbReference type="NCBI Taxonomy" id="1705564"/>
    <lineage>
        <taxon>Archaea</taxon>
        <taxon>Methanobacteriati</taxon>
        <taxon>Methanobacteriota</taxon>
        <taxon>Stenosarchaea group</taxon>
        <taxon>Candidatus Methanofastidiosia</taxon>
        <taxon>Candidatus Methanofastidiosales</taxon>
        <taxon>Candidatus Methanofastidiosaceae</taxon>
        <taxon>Candidatus Methanofastidiosum</taxon>
    </lineage>
</organism>
<dbReference type="Proteomes" id="UP000092403">
    <property type="component" value="Unassembled WGS sequence"/>
</dbReference>
<reference evidence="4 5" key="1">
    <citation type="journal article" date="2016" name="ISME J.">
        <title>Chasing the elusive Euryarchaeota class WSA2: genomes reveal a uniquely fastidious methyl-reducing methanogen.</title>
        <authorList>
            <person name="Nobu M.K."/>
            <person name="Narihiro T."/>
            <person name="Kuroda K."/>
            <person name="Mei R."/>
            <person name="Liu W.T."/>
        </authorList>
    </citation>
    <scope>NUCLEOTIDE SEQUENCE [LARGE SCALE GENOMIC DNA]</scope>
    <source>
        <strain evidence="1">B03fssc0709_Meth_Bin005</strain>
        <strain evidence="2">B15fssc0709_Meth_Bin003</strain>
        <strain evidence="3">BMIXfssc0709_Meth_Bin006</strain>
    </source>
</reference>
<evidence type="ECO:0000313" key="3">
    <source>
        <dbReference type="EMBL" id="KYC49666.1"/>
    </source>
</evidence>
<protein>
    <recommendedName>
        <fullName evidence="7">4-vinyl reductase 4VR domain-containing protein</fullName>
    </recommendedName>
</protein>
<evidence type="ECO:0000313" key="2">
    <source>
        <dbReference type="EMBL" id="KYC48507.1"/>
    </source>
</evidence>
<name>A0A150IXD6_9EURY</name>
<dbReference type="EMBL" id="LNJC01000029">
    <property type="protein sequence ID" value="KYC49666.1"/>
    <property type="molecule type" value="Genomic_DNA"/>
</dbReference>
<evidence type="ECO:0000313" key="6">
    <source>
        <dbReference type="Proteomes" id="UP000092403"/>
    </source>
</evidence>
<dbReference type="Proteomes" id="UP000092401">
    <property type="component" value="Unassembled WGS sequence"/>
</dbReference>
<evidence type="ECO:0008006" key="7">
    <source>
        <dbReference type="Google" id="ProtNLM"/>
    </source>
</evidence>
<proteinExistence type="predicted"/>
<accession>A0A150IU40</accession>